<feature type="transmembrane region" description="Helical" evidence="1">
    <location>
        <begin position="157"/>
        <end position="173"/>
    </location>
</feature>
<name>A0ABM6M584_9SPHN</name>
<evidence type="ECO:0008006" key="4">
    <source>
        <dbReference type="Google" id="ProtNLM"/>
    </source>
</evidence>
<reference evidence="2 3" key="1">
    <citation type="submission" date="2017-03" db="EMBL/GenBank/DDBJ databases">
        <title>Complete genome sequence of Blastomonas fulva degrading microcsystin LR.</title>
        <authorList>
            <person name="Lee H.-g."/>
            <person name="Jin L."/>
            <person name="oh H.-M."/>
        </authorList>
    </citation>
    <scope>NUCLEOTIDE SEQUENCE [LARGE SCALE GENOMIC DNA]</scope>
    <source>
        <strain evidence="2 3">T2</strain>
    </source>
</reference>
<keyword evidence="1" id="KW-0812">Transmembrane</keyword>
<dbReference type="RefSeq" id="WP_117351848.1">
    <property type="nucleotide sequence ID" value="NZ_CP020083.1"/>
</dbReference>
<feature type="transmembrane region" description="Helical" evidence="1">
    <location>
        <begin position="32"/>
        <end position="51"/>
    </location>
</feature>
<protein>
    <recommendedName>
        <fullName evidence="4">Oligosaccharide repeat unit polymerase</fullName>
    </recommendedName>
</protein>
<keyword evidence="1" id="KW-0472">Membrane</keyword>
<evidence type="ECO:0000313" key="2">
    <source>
        <dbReference type="EMBL" id="ASR51043.1"/>
    </source>
</evidence>
<keyword evidence="3" id="KW-1185">Reference proteome</keyword>
<dbReference type="EMBL" id="CP020083">
    <property type="protein sequence ID" value="ASR51043.1"/>
    <property type="molecule type" value="Genomic_DNA"/>
</dbReference>
<feature type="transmembrane region" description="Helical" evidence="1">
    <location>
        <begin position="342"/>
        <end position="363"/>
    </location>
</feature>
<accession>A0ABM6M584</accession>
<proteinExistence type="predicted"/>
<organism evidence="2 3">
    <name type="scientific">Blastomonas fulva</name>
    <dbReference type="NCBI Taxonomy" id="1550728"/>
    <lineage>
        <taxon>Bacteria</taxon>
        <taxon>Pseudomonadati</taxon>
        <taxon>Pseudomonadota</taxon>
        <taxon>Alphaproteobacteria</taxon>
        <taxon>Sphingomonadales</taxon>
        <taxon>Sphingomonadaceae</taxon>
        <taxon>Blastomonas</taxon>
    </lineage>
</organism>
<evidence type="ECO:0000313" key="3">
    <source>
        <dbReference type="Proteomes" id="UP000258016"/>
    </source>
</evidence>
<dbReference type="GeneID" id="303485093"/>
<keyword evidence="1" id="KW-1133">Transmembrane helix</keyword>
<sequence>MLTCVAFFNFGAHLFGRRLAFSSPVFKLNNGLQYFLIVLFIILSAEQVRILSGKLIFNPFDYSLEFGNIYEDFYKKSAEADGGILAFLITIVKMAIFPLILYIFCESLGKDWKKLALIGFPFAASSMMRGTDKELMDLAILVFVAMFYKGMINRRTVALMLPLFLFLFLVRRVDRYGGYLPPCLADRITCFDFQGTLGSISPSLEILYVFITSYITQGYYALGLTFGLDADWGMGVGHLPPVKSILCSNFDLGCTVRDYQYALDGIGWDPLAQWTSVYPILANDFTFFGVPFFFLVIGIVFKAAEAEWIKARSIYSLCTLIIITQFFIFSSANMQIAISVDWVVATVVFLYVPIIRSVLFAAVRR</sequence>
<evidence type="ECO:0000256" key="1">
    <source>
        <dbReference type="SAM" id="Phobius"/>
    </source>
</evidence>
<feature type="transmembrane region" description="Helical" evidence="1">
    <location>
        <begin position="280"/>
        <end position="301"/>
    </location>
</feature>
<gene>
    <name evidence="2" type="ORF">B5J99_05805</name>
</gene>
<feature type="transmembrane region" description="Helical" evidence="1">
    <location>
        <begin position="84"/>
        <end position="104"/>
    </location>
</feature>
<feature type="transmembrane region" description="Helical" evidence="1">
    <location>
        <begin position="313"/>
        <end position="336"/>
    </location>
</feature>
<dbReference type="Proteomes" id="UP000258016">
    <property type="component" value="Chromosome"/>
</dbReference>